<evidence type="ECO:0000313" key="3">
    <source>
        <dbReference type="Proteomes" id="UP001595880"/>
    </source>
</evidence>
<accession>A0ABV8VU52</accession>
<feature type="transmembrane region" description="Helical" evidence="1">
    <location>
        <begin position="97"/>
        <end position="115"/>
    </location>
</feature>
<dbReference type="Proteomes" id="UP001595880">
    <property type="component" value="Unassembled WGS sequence"/>
</dbReference>
<evidence type="ECO:0000313" key="2">
    <source>
        <dbReference type="EMBL" id="MFC4388026.1"/>
    </source>
</evidence>
<keyword evidence="1" id="KW-0472">Membrane</keyword>
<keyword evidence="3" id="KW-1185">Reference proteome</keyword>
<dbReference type="RefSeq" id="WP_390198741.1">
    <property type="nucleotide sequence ID" value="NZ_JBHSDV010000002.1"/>
</dbReference>
<feature type="transmembrane region" description="Helical" evidence="1">
    <location>
        <begin position="62"/>
        <end position="85"/>
    </location>
</feature>
<name>A0ABV8VU52_9BACI</name>
<reference evidence="3" key="1">
    <citation type="journal article" date="2019" name="Int. J. Syst. Evol. Microbiol.">
        <title>The Global Catalogue of Microorganisms (GCM) 10K type strain sequencing project: providing services to taxonomists for standard genome sequencing and annotation.</title>
        <authorList>
            <consortium name="The Broad Institute Genomics Platform"/>
            <consortium name="The Broad Institute Genome Sequencing Center for Infectious Disease"/>
            <person name="Wu L."/>
            <person name="Ma J."/>
        </authorList>
    </citation>
    <scope>NUCLEOTIDE SEQUENCE [LARGE SCALE GENOMIC DNA]</scope>
    <source>
        <strain evidence="3">KACC 14058</strain>
    </source>
</reference>
<protein>
    <recommendedName>
        <fullName evidence="4">Phage holin family protein</fullName>
    </recommendedName>
</protein>
<keyword evidence="1" id="KW-0812">Transmembrane</keyword>
<gene>
    <name evidence="2" type="ORF">ACFOZ1_09425</name>
</gene>
<evidence type="ECO:0008006" key="4">
    <source>
        <dbReference type="Google" id="ProtNLM"/>
    </source>
</evidence>
<organism evidence="2 3">
    <name type="scientific">Gracilibacillus marinus</name>
    <dbReference type="NCBI Taxonomy" id="630535"/>
    <lineage>
        <taxon>Bacteria</taxon>
        <taxon>Bacillati</taxon>
        <taxon>Bacillota</taxon>
        <taxon>Bacilli</taxon>
        <taxon>Bacillales</taxon>
        <taxon>Bacillaceae</taxon>
        <taxon>Gracilibacillus</taxon>
    </lineage>
</organism>
<feature type="transmembrane region" description="Helical" evidence="1">
    <location>
        <begin position="35"/>
        <end position="55"/>
    </location>
</feature>
<evidence type="ECO:0000256" key="1">
    <source>
        <dbReference type="SAM" id="Phobius"/>
    </source>
</evidence>
<proteinExistence type="predicted"/>
<sequence>MFQFRGFIQAIGVSLLLTLVYGFIIGMFNLLPVEWVVITTFLLSYGAIGVFAPLWNKKTPYFATFLAAIVFTVINILFSVIVLRIPVLFNPIAVNENLISSSVMALVTACIFMQINKRIERTNNDQN</sequence>
<feature type="transmembrane region" description="Helical" evidence="1">
    <location>
        <begin position="7"/>
        <end position="29"/>
    </location>
</feature>
<keyword evidence="1" id="KW-1133">Transmembrane helix</keyword>
<dbReference type="EMBL" id="JBHSDV010000002">
    <property type="protein sequence ID" value="MFC4388026.1"/>
    <property type="molecule type" value="Genomic_DNA"/>
</dbReference>
<comment type="caution">
    <text evidence="2">The sequence shown here is derived from an EMBL/GenBank/DDBJ whole genome shotgun (WGS) entry which is preliminary data.</text>
</comment>